<keyword evidence="4" id="KW-1185">Reference proteome</keyword>
<dbReference type="PANTHER" id="PTHR47027:SF20">
    <property type="entry name" value="REVERSE TRANSCRIPTASE-LIKE PROTEIN WITH RNA-DIRECTED DNA POLYMERASE DOMAIN"/>
    <property type="match status" value="1"/>
</dbReference>
<proteinExistence type="predicted"/>
<dbReference type="PANTHER" id="PTHR47027">
    <property type="entry name" value="REVERSE TRANSCRIPTASE DOMAIN-CONTAINING PROTEIN"/>
    <property type="match status" value="1"/>
</dbReference>
<comment type="caution">
    <text evidence="3">The sequence shown here is derived from an EMBL/GenBank/DDBJ whole genome shotgun (WGS) entry which is preliminary data.</text>
</comment>
<dbReference type="InterPro" id="IPR000477">
    <property type="entry name" value="RT_dom"/>
</dbReference>
<dbReference type="PROSITE" id="PS50879">
    <property type="entry name" value="RNASE_H_1"/>
    <property type="match status" value="1"/>
</dbReference>
<dbReference type="Gene3D" id="3.30.420.10">
    <property type="entry name" value="Ribonuclease H-like superfamily/Ribonuclease H"/>
    <property type="match status" value="1"/>
</dbReference>
<dbReference type="InterPro" id="IPR036397">
    <property type="entry name" value="RNaseH_sf"/>
</dbReference>
<protein>
    <recommendedName>
        <fullName evidence="2">RNase H type-1 domain-containing protein</fullName>
    </recommendedName>
</protein>
<dbReference type="Proteomes" id="UP001189429">
    <property type="component" value="Unassembled WGS sequence"/>
</dbReference>
<reference evidence="3" key="1">
    <citation type="submission" date="2023-10" db="EMBL/GenBank/DDBJ databases">
        <authorList>
            <person name="Chen Y."/>
            <person name="Shah S."/>
            <person name="Dougan E. K."/>
            <person name="Thang M."/>
            <person name="Chan C."/>
        </authorList>
    </citation>
    <scope>NUCLEOTIDE SEQUENCE [LARGE SCALE GENOMIC DNA]</scope>
</reference>
<feature type="region of interest" description="Disordered" evidence="1">
    <location>
        <begin position="854"/>
        <end position="894"/>
    </location>
</feature>
<feature type="region of interest" description="Disordered" evidence="1">
    <location>
        <begin position="945"/>
        <end position="980"/>
    </location>
</feature>
<dbReference type="EMBL" id="CAUYUJ010017329">
    <property type="protein sequence ID" value="CAK0873857.1"/>
    <property type="molecule type" value="Genomic_DNA"/>
</dbReference>
<sequence length="1112" mass="125320">MLDVIHHDDAEVLGDFAEAPRGKKGELFLRFCLSGKLRGAAQLSTGDPVTLHCDSKYVIGILTGKFQPKENVGLALLAGHLWARARSRRDIQVVWVKGHSGDYGNDCADDAARRGGDRDMHAEHWTRPFYLSDWGESAFYDAVAERADDSAAWGHLPDISGFTASVVNVALQCGSRPKRNRVQLPANDPDIMLVKTLVAERRDVRDPTHRRKLSLAICRVRRRIRKRQRALECEQAASGRGSTAVRGNRRGAGIQYLCQDAPEGQGEKINSVSGMASMLTTFFRDLFHDEAEQQAPQWALLQWRPEDLTALPQLNGALVRQAVQQLGKKKTCADDLLVAEMLEELDDDAMAMLAQLFKARILNVGPCADDGAWDVHVVKLLQKKAFKHRVRDFRPIAILPVLYKVYSKVLLIMAGDGVDKLMAPQFAFRRHHQAHEVVYILRSLVEKSLEWDLPLFVLDGDLLKAYDYTKHSTLLAGLDAKGAPRILSAAWLREIRRSGSIFALSEDIVSDCVRRSRSLLQGDPAAPVLFNVALDIPAAKFCALAERMDWGFQLDGGRRVSLLLFADNFWVVASSAAQLSAMTTAWLGIISEAGWSVPLDEVTWCSTASDEAPWSVEVGDRKLTRAKRGEGFKVLGTVLTFDNNAEVELQNRFARSWRAFYKYQHLLCCRKAPLSERLKLLQSLVSTSLFWCCGSWNLTAQQRSEIRGVQQAMLRRMMPLRRWPSETLSNFMHRLGLRVQTVKKTNGFQNWDSIYLQRMFSWAGHVARLRDYDPDRITFLVLQYRNFKWIRDRARRNGGNQMHGRKVRVWRWEHSVDSFFKGSEWQPAPRLVVAAARAHPADMDRSCGRWRVRWRRPPPRTEPPSPASWPRSGAAGPSSARWRRRCRSSARGPTASLPACRGFVGEAILCLEFAKKREAFLRLEGAQREWEHCRVVDSSLPNLGLLEERSSPRPAPTGGRLPSCSRPLAPTPGPDRSPPARMLAVLGDGCGSRPRTTSPRRGMTHDLEMNFNKIAPFGKEDTAKELQDHAAKTQDTLVDAVENAEVAEIKRAVFRALTRLRAATIKDTEFDTIARLETQAIDAYNDAHHYRADSRTPSRTCTRTRRPSRRTS</sequence>
<evidence type="ECO:0000313" key="3">
    <source>
        <dbReference type="EMBL" id="CAK0873857.1"/>
    </source>
</evidence>
<dbReference type="SUPFAM" id="SSF53098">
    <property type="entry name" value="Ribonuclease H-like"/>
    <property type="match status" value="1"/>
</dbReference>
<name>A0ABN9VN28_9DINO</name>
<evidence type="ECO:0000256" key="1">
    <source>
        <dbReference type="SAM" id="MobiDB-lite"/>
    </source>
</evidence>
<feature type="domain" description="RNase H type-1" evidence="2">
    <location>
        <begin position="1"/>
        <end position="117"/>
    </location>
</feature>
<accession>A0ABN9VN28</accession>
<dbReference type="InterPro" id="IPR012337">
    <property type="entry name" value="RNaseH-like_sf"/>
</dbReference>
<feature type="compositionally biased region" description="Basic residues" evidence="1">
    <location>
        <begin position="1102"/>
        <end position="1112"/>
    </location>
</feature>
<dbReference type="Pfam" id="PF00078">
    <property type="entry name" value="RVT_1"/>
    <property type="match status" value="1"/>
</dbReference>
<organism evidence="3 4">
    <name type="scientific">Prorocentrum cordatum</name>
    <dbReference type="NCBI Taxonomy" id="2364126"/>
    <lineage>
        <taxon>Eukaryota</taxon>
        <taxon>Sar</taxon>
        <taxon>Alveolata</taxon>
        <taxon>Dinophyceae</taxon>
        <taxon>Prorocentrales</taxon>
        <taxon>Prorocentraceae</taxon>
        <taxon>Prorocentrum</taxon>
    </lineage>
</organism>
<dbReference type="Pfam" id="PF00075">
    <property type="entry name" value="RNase_H"/>
    <property type="match status" value="1"/>
</dbReference>
<evidence type="ECO:0000313" key="4">
    <source>
        <dbReference type="Proteomes" id="UP001189429"/>
    </source>
</evidence>
<evidence type="ECO:0000259" key="2">
    <source>
        <dbReference type="PROSITE" id="PS50879"/>
    </source>
</evidence>
<dbReference type="InterPro" id="IPR002156">
    <property type="entry name" value="RNaseH_domain"/>
</dbReference>
<feature type="region of interest" description="Disordered" evidence="1">
    <location>
        <begin position="1091"/>
        <end position="1112"/>
    </location>
</feature>
<gene>
    <name evidence="3" type="ORF">PCOR1329_LOCUS58942</name>
</gene>